<evidence type="ECO:0000256" key="2">
    <source>
        <dbReference type="SAM" id="SignalP"/>
    </source>
</evidence>
<gene>
    <name evidence="3" type="ORF">J2Z83_000605</name>
</gene>
<dbReference type="RefSeq" id="WP_209461731.1">
    <property type="nucleotide sequence ID" value="NZ_CP110224.1"/>
</dbReference>
<dbReference type="PROSITE" id="PS51257">
    <property type="entry name" value="PROKAR_LIPOPROTEIN"/>
    <property type="match status" value="1"/>
</dbReference>
<comment type="caution">
    <text evidence="3">The sequence shown here is derived from an EMBL/GenBank/DDBJ whole genome shotgun (WGS) entry which is preliminary data.</text>
</comment>
<feature type="region of interest" description="Disordered" evidence="1">
    <location>
        <begin position="27"/>
        <end position="85"/>
    </location>
</feature>
<evidence type="ECO:0000313" key="4">
    <source>
        <dbReference type="Proteomes" id="UP001519345"/>
    </source>
</evidence>
<feature type="chain" id="PRO_5046699847" description="Lipoprotein" evidence="2">
    <location>
        <begin position="24"/>
        <end position="197"/>
    </location>
</feature>
<name>A0ABS4ICD5_9BACI</name>
<accession>A0ABS4ICD5</accession>
<sequence>MKHHYLKLFVISIFAVMLLGACGADEEAHGENENGEENATEQDKAEMESEGQQDDESASEEEEADTSGAVAPQSSEDEVSFEQVSWIMGSPDRRAEAGIWFYTEDEHPEDYDSSFDWEEEDILLWQISDEKYAGHSPDTEQLVKMDDDVIKIVVVFDEDEEPSDEKMPRNYLKAPKGELEGKNYMIETIDGEELSLE</sequence>
<evidence type="ECO:0000256" key="1">
    <source>
        <dbReference type="SAM" id="MobiDB-lite"/>
    </source>
</evidence>
<keyword evidence="2" id="KW-0732">Signal</keyword>
<feature type="signal peptide" evidence="2">
    <location>
        <begin position="1"/>
        <end position="23"/>
    </location>
</feature>
<proteinExistence type="predicted"/>
<evidence type="ECO:0008006" key="5">
    <source>
        <dbReference type="Google" id="ProtNLM"/>
    </source>
</evidence>
<protein>
    <recommendedName>
        <fullName evidence="5">Lipoprotein</fullName>
    </recommendedName>
</protein>
<dbReference type="Proteomes" id="UP001519345">
    <property type="component" value="Unassembled WGS sequence"/>
</dbReference>
<organism evidence="3 4">
    <name type="scientific">Virgibacillus natechei</name>
    <dbReference type="NCBI Taxonomy" id="1216297"/>
    <lineage>
        <taxon>Bacteria</taxon>
        <taxon>Bacillati</taxon>
        <taxon>Bacillota</taxon>
        <taxon>Bacilli</taxon>
        <taxon>Bacillales</taxon>
        <taxon>Bacillaceae</taxon>
        <taxon>Virgibacillus</taxon>
    </lineage>
</organism>
<dbReference type="EMBL" id="JAGGKX010000002">
    <property type="protein sequence ID" value="MBP1968513.1"/>
    <property type="molecule type" value="Genomic_DNA"/>
</dbReference>
<evidence type="ECO:0000313" key="3">
    <source>
        <dbReference type="EMBL" id="MBP1968513.1"/>
    </source>
</evidence>
<feature type="compositionally biased region" description="Acidic residues" evidence="1">
    <location>
        <begin position="48"/>
        <end position="65"/>
    </location>
</feature>
<keyword evidence="4" id="KW-1185">Reference proteome</keyword>
<reference evidence="3 4" key="1">
    <citation type="submission" date="2021-03" db="EMBL/GenBank/DDBJ databases">
        <title>Genomic Encyclopedia of Type Strains, Phase IV (KMG-IV): sequencing the most valuable type-strain genomes for metagenomic binning, comparative biology and taxonomic classification.</title>
        <authorList>
            <person name="Goeker M."/>
        </authorList>
    </citation>
    <scope>NUCLEOTIDE SEQUENCE [LARGE SCALE GENOMIC DNA]</scope>
    <source>
        <strain evidence="3 4">DSM 25609</strain>
    </source>
</reference>